<feature type="domain" description="Shugoshin C-terminal" evidence="5">
    <location>
        <begin position="95"/>
        <end position="111"/>
    </location>
</feature>
<sequence length="112" mass="12123">MNCINLIVFLALRGQTWQQGPLTSREEVRSRSSTLPIPVQAQPDRPVETIEPEKLPPKTPSADLFSPTPEPSSVTSTQPHDAATSANLEGLDGTARPSRRARAAVSYAEPSF</sequence>
<keyword evidence="2" id="KW-0159">Chromosome partition</keyword>
<feature type="signal peptide" evidence="4">
    <location>
        <begin position="1"/>
        <end position="18"/>
    </location>
</feature>
<evidence type="ECO:0000259" key="5">
    <source>
        <dbReference type="Pfam" id="PF07557"/>
    </source>
</evidence>
<feature type="compositionally biased region" description="Basic and acidic residues" evidence="3">
    <location>
        <begin position="45"/>
        <end position="56"/>
    </location>
</feature>
<gene>
    <name evidence="6" type="ORF">C1H76_4606</name>
</gene>
<evidence type="ECO:0000256" key="1">
    <source>
        <dbReference type="ARBA" id="ARBA00010845"/>
    </source>
</evidence>
<reference evidence="6 7" key="1">
    <citation type="submission" date="2018-02" db="EMBL/GenBank/DDBJ databases">
        <title>Draft genome sequences of Elsinoe sp., causing black scab on jojoba.</title>
        <authorList>
            <person name="Stodart B."/>
            <person name="Jeffress S."/>
            <person name="Ash G."/>
            <person name="Arun Chinnappa K."/>
        </authorList>
    </citation>
    <scope>NUCLEOTIDE SEQUENCE [LARGE SCALE GENOMIC DNA]</scope>
    <source>
        <strain evidence="6 7">Hillstone_2</strain>
    </source>
</reference>
<comment type="caution">
    <text evidence="6">The sequence shown here is derived from an EMBL/GenBank/DDBJ whole genome shotgun (WGS) entry which is preliminary data.</text>
</comment>
<proteinExistence type="inferred from homology"/>
<dbReference type="AlphaFoldDB" id="A0A4U7B4X1"/>
<accession>A0A4U7B4X1</accession>
<dbReference type="InterPro" id="IPR011515">
    <property type="entry name" value="Shugoshin_C"/>
</dbReference>
<feature type="region of interest" description="Disordered" evidence="3">
    <location>
        <begin position="19"/>
        <end position="112"/>
    </location>
</feature>
<dbReference type="Pfam" id="PF07557">
    <property type="entry name" value="Shugoshin_C"/>
    <property type="match status" value="1"/>
</dbReference>
<evidence type="ECO:0000256" key="4">
    <source>
        <dbReference type="SAM" id="SignalP"/>
    </source>
</evidence>
<evidence type="ECO:0000313" key="6">
    <source>
        <dbReference type="EMBL" id="TKX23174.1"/>
    </source>
</evidence>
<evidence type="ECO:0000256" key="2">
    <source>
        <dbReference type="ARBA" id="ARBA00022829"/>
    </source>
</evidence>
<dbReference type="Proteomes" id="UP000308133">
    <property type="component" value="Unassembled WGS sequence"/>
</dbReference>
<comment type="similarity">
    <text evidence="1">Belongs to the shugoshin family.</text>
</comment>
<protein>
    <submittedName>
        <fullName evidence="6">Shugoshin C terminus-like protein</fullName>
    </submittedName>
</protein>
<evidence type="ECO:0000256" key="3">
    <source>
        <dbReference type="SAM" id="MobiDB-lite"/>
    </source>
</evidence>
<dbReference type="GO" id="GO:0045132">
    <property type="term" value="P:meiotic chromosome segregation"/>
    <property type="evidence" value="ECO:0007669"/>
    <property type="project" value="InterPro"/>
</dbReference>
<feature type="chain" id="PRO_5020761263" evidence="4">
    <location>
        <begin position="19"/>
        <end position="112"/>
    </location>
</feature>
<dbReference type="GO" id="GO:0000775">
    <property type="term" value="C:chromosome, centromeric region"/>
    <property type="evidence" value="ECO:0007669"/>
    <property type="project" value="InterPro"/>
</dbReference>
<keyword evidence="4" id="KW-0732">Signal</keyword>
<evidence type="ECO:0000313" key="7">
    <source>
        <dbReference type="Proteomes" id="UP000308133"/>
    </source>
</evidence>
<name>A0A4U7B4X1_9PEZI</name>
<dbReference type="EMBL" id="PTQR01000055">
    <property type="protein sequence ID" value="TKX23174.1"/>
    <property type="molecule type" value="Genomic_DNA"/>
</dbReference>
<organism evidence="6 7">
    <name type="scientific">Elsinoe australis</name>
    <dbReference type="NCBI Taxonomy" id="40998"/>
    <lineage>
        <taxon>Eukaryota</taxon>
        <taxon>Fungi</taxon>
        <taxon>Dikarya</taxon>
        <taxon>Ascomycota</taxon>
        <taxon>Pezizomycotina</taxon>
        <taxon>Dothideomycetes</taxon>
        <taxon>Dothideomycetidae</taxon>
        <taxon>Myriangiales</taxon>
        <taxon>Elsinoaceae</taxon>
        <taxon>Elsinoe</taxon>
    </lineage>
</organism>
<dbReference type="GO" id="GO:0005634">
    <property type="term" value="C:nucleus"/>
    <property type="evidence" value="ECO:0007669"/>
    <property type="project" value="InterPro"/>
</dbReference>